<dbReference type="EMBL" id="CAMKVN010000826">
    <property type="protein sequence ID" value="CAI2171495.1"/>
    <property type="molecule type" value="Genomic_DNA"/>
</dbReference>
<gene>
    <name evidence="1" type="ORF">FWILDA_LOCUS5109</name>
</gene>
<dbReference type="Proteomes" id="UP001153678">
    <property type="component" value="Unassembled WGS sequence"/>
</dbReference>
<evidence type="ECO:0000313" key="2">
    <source>
        <dbReference type="Proteomes" id="UP001153678"/>
    </source>
</evidence>
<comment type="caution">
    <text evidence="1">The sequence shown here is derived from an EMBL/GenBank/DDBJ whole genome shotgun (WGS) entry which is preliminary data.</text>
</comment>
<protein>
    <submittedName>
        <fullName evidence="1">18638_t:CDS:1</fullName>
    </submittedName>
</protein>
<sequence>MRAAKVVVKVTVEVVLVESNTIIGSFITVKQWMGYTLVDVVDVFVKLTVTVDVVTIVVGAATVWHCVADVGNEKKNTSK</sequence>
<reference evidence="1" key="1">
    <citation type="submission" date="2022-08" db="EMBL/GenBank/DDBJ databases">
        <authorList>
            <person name="Kallberg Y."/>
            <person name="Tangrot J."/>
            <person name="Rosling A."/>
        </authorList>
    </citation>
    <scope>NUCLEOTIDE SEQUENCE</scope>
    <source>
        <strain evidence="1">Wild A</strain>
    </source>
</reference>
<accession>A0A9W4SJM2</accession>
<organism evidence="1 2">
    <name type="scientific">Funneliformis geosporum</name>
    <dbReference type="NCBI Taxonomy" id="1117311"/>
    <lineage>
        <taxon>Eukaryota</taxon>
        <taxon>Fungi</taxon>
        <taxon>Fungi incertae sedis</taxon>
        <taxon>Mucoromycota</taxon>
        <taxon>Glomeromycotina</taxon>
        <taxon>Glomeromycetes</taxon>
        <taxon>Glomerales</taxon>
        <taxon>Glomeraceae</taxon>
        <taxon>Funneliformis</taxon>
    </lineage>
</organism>
<dbReference type="AlphaFoldDB" id="A0A9W4SJM2"/>
<proteinExistence type="predicted"/>
<keyword evidence="2" id="KW-1185">Reference proteome</keyword>
<name>A0A9W4SJM2_9GLOM</name>
<evidence type="ECO:0000313" key="1">
    <source>
        <dbReference type="EMBL" id="CAI2171495.1"/>
    </source>
</evidence>